<dbReference type="InParanoid" id="A0A369JFM8"/>
<dbReference type="EMBL" id="LUEZ02000110">
    <property type="protein sequence ID" value="RDB17666.1"/>
    <property type="molecule type" value="Genomic_DNA"/>
</dbReference>
<gene>
    <name evidence="2" type="ORF">Hypma_001278</name>
</gene>
<dbReference type="AlphaFoldDB" id="A0A369JFM8"/>
<accession>A0A369JFM8</accession>
<protein>
    <submittedName>
        <fullName evidence="2">Uncharacterized protein</fullName>
    </submittedName>
</protein>
<sequence length="313" mass="34298">MCSYGVVRSTTPSPTAQNSNEVLAPAASGSTHSCQETSVSDCSSLCAIFPCALSLITAELDFSAEPYTTGQKPSVSDHCHSPPSLVIHMEWCIAPRRSWPPRLAATHVSSAERLRERRRSQLFHIYPGPRGERQHSYPVQKGYVSGAALSYFLSVSVSGPLLITMLTHFRTFQSLFEVNKNQILAPAASGNTLFQLGLLRERPLSLSAILLHSSSHVSVEWSWKDVMAIISRLPEVSAPAASGNTLLRSGHARERALSLSVHLCDGAVSFLIRPFQSVQLMSCDNICGIHEFCQQLMPAILVCRHHVFDMNSK</sequence>
<organism evidence="2 3">
    <name type="scientific">Hypsizygus marmoreus</name>
    <name type="common">White beech mushroom</name>
    <name type="synonym">Agaricus marmoreus</name>
    <dbReference type="NCBI Taxonomy" id="39966"/>
    <lineage>
        <taxon>Eukaryota</taxon>
        <taxon>Fungi</taxon>
        <taxon>Dikarya</taxon>
        <taxon>Basidiomycota</taxon>
        <taxon>Agaricomycotina</taxon>
        <taxon>Agaricomycetes</taxon>
        <taxon>Agaricomycetidae</taxon>
        <taxon>Agaricales</taxon>
        <taxon>Tricholomatineae</taxon>
        <taxon>Lyophyllaceae</taxon>
        <taxon>Hypsizygus</taxon>
    </lineage>
</organism>
<evidence type="ECO:0000256" key="1">
    <source>
        <dbReference type="SAM" id="MobiDB-lite"/>
    </source>
</evidence>
<reference evidence="2" key="1">
    <citation type="submission" date="2018-04" db="EMBL/GenBank/DDBJ databases">
        <title>Whole genome sequencing of Hypsizygus marmoreus.</title>
        <authorList>
            <person name="Choi I.-G."/>
            <person name="Min B."/>
            <person name="Kim J.-G."/>
            <person name="Kim S."/>
            <person name="Oh Y.-L."/>
            <person name="Kong W.-S."/>
            <person name="Park H."/>
            <person name="Jeong J."/>
            <person name="Song E.-S."/>
        </authorList>
    </citation>
    <scope>NUCLEOTIDE SEQUENCE [LARGE SCALE GENOMIC DNA]</scope>
    <source>
        <strain evidence="2">51987-8</strain>
    </source>
</reference>
<name>A0A369JFM8_HYPMA</name>
<feature type="compositionally biased region" description="Polar residues" evidence="1">
    <location>
        <begin position="8"/>
        <end position="20"/>
    </location>
</feature>
<feature type="region of interest" description="Disordered" evidence="1">
    <location>
        <begin position="1"/>
        <end position="20"/>
    </location>
</feature>
<dbReference type="Proteomes" id="UP000076154">
    <property type="component" value="Unassembled WGS sequence"/>
</dbReference>
<comment type="caution">
    <text evidence="2">The sequence shown here is derived from an EMBL/GenBank/DDBJ whole genome shotgun (WGS) entry which is preliminary data.</text>
</comment>
<evidence type="ECO:0000313" key="3">
    <source>
        <dbReference type="Proteomes" id="UP000076154"/>
    </source>
</evidence>
<evidence type="ECO:0000313" key="2">
    <source>
        <dbReference type="EMBL" id="RDB17666.1"/>
    </source>
</evidence>
<proteinExistence type="predicted"/>
<keyword evidence="3" id="KW-1185">Reference proteome</keyword>